<dbReference type="PROSITE" id="PS00893">
    <property type="entry name" value="NUDIX_BOX"/>
    <property type="match status" value="1"/>
</dbReference>
<dbReference type="Pfam" id="PF00293">
    <property type="entry name" value="NUDIX"/>
    <property type="match status" value="1"/>
</dbReference>
<dbReference type="PANTHER" id="PTHR16099:SF5">
    <property type="entry name" value="NUCLEOTIDE TRIPHOSPHATE DIPHOSPHATASE NUDT15"/>
    <property type="match status" value="1"/>
</dbReference>
<dbReference type="InterPro" id="IPR020476">
    <property type="entry name" value="Nudix_hydrolase"/>
</dbReference>
<reference evidence="5" key="1">
    <citation type="submission" date="2022-10" db="EMBL/GenBank/DDBJ databases">
        <title>The WGS of Solirubrobacter sp. CPCC 204708.</title>
        <authorList>
            <person name="Jiang Z."/>
        </authorList>
    </citation>
    <scope>NUCLEOTIDE SEQUENCE</scope>
    <source>
        <strain evidence="5">CPCC 204708</strain>
    </source>
</reference>
<dbReference type="RefSeq" id="WP_202954796.1">
    <property type="nucleotide sequence ID" value="NZ_JAPCID010000001.1"/>
</dbReference>
<organism evidence="5 6">
    <name type="scientific">Solirubrobacter deserti</name>
    <dbReference type="NCBI Taxonomy" id="2282478"/>
    <lineage>
        <taxon>Bacteria</taxon>
        <taxon>Bacillati</taxon>
        <taxon>Actinomycetota</taxon>
        <taxon>Thermoleophilia</taxon>
        <taxon>Solirubrobacterales</taxon>
        <taxon>Solirubrobacteraceae</taxon>
        <taxon>Solirubrobacter</taxon>
    </lineage>
</organism>
<dbReference type="PRINTS" id="PR00502">
    <property type="entry name" value="NUDIXFAMILY"/>
</dbReference>
<proteinExistence type="inferred from homology"/>
<dbReference type="SUPFAM" id="SSF55811">
    <property type="entry name" value="Nudix"/>
    <property type="match status" value="1"/>
</dbReference>
<protein>
    <submittedName>
        <fullName evidence="5">NUDIX domain-containing protein</fullName>
    </submittedName>
</protein>
<keyword evidence="6" id="KW-1185">Reference proteome</keyword>
<keyword evidence="2 3" id="KW-0378">Hydrolase</keyword>
<evidence type="ECO:0000313" key="6">
    <source>
        <dbReference type="Proteomes" id="UP001147700"/>
    </source>
</evidence>
<dbReference type="EMBL" id="JAPCID010000001">
    <property type="protein sequence ID" value="MDA0135915.1"/>
    <property type="molecule type" value="Genomic_DNA"/>
</dbReference>
<evidence type="ECO:0000256" key="1">
    <source>
        <dbReference type="ARBA" id="ARBA00005582"/>
    </source>
</evidence>
<name>A0ABT4RBK5_9ACTN</name>
<dbReference type="PROSITE" id="PS51462">
    <property type="entry name" value="NUDIX"/>
    <property type="match status" value="1"/>
</dbReference>
<accession>A0ABT4RBK5</accession>
<dbReference type="InterPro" id="IPR020084">
    <property type="entry name" value="NUDIX_hydrolase_CS"/>
</dbReference>
<sequence length="126" mass="13429">MTSTETRVGVGVVVRRPDGHVLVGRRLAEQGRPLAIPGGKLDPGETVEACARRELAEETGIIAGAARTYAAVLDHGWLVAGVLVDVTDPEPRVLEPDKFGEFRWIDPLSPPEPLFPLTAGLLSALT</sequence>
<comment type="similarity">
    <text evidence="1 3">Belongs to the Nudix hydrolase family.</text>
</comment>
<dbReference type="Gene3D" id="3.90.79.10">
    <property type="entry name" value="Nucleoside Triphosphate Pyrophosphohydrolase"/>
    <property type="match status" value="1"/>
</dbReference>
<comment type="caution">
    <text evidence="5">The sequence shown here is derived from an EMBL/GenBank/DDBJ whole genome shotgun (WGS) entry which is preliminary data.</text>
</comment>
<dbReference type="InterPro" id="IPR015797">
    <property type="entry name" value="NUDIX_hydrolase-like_dom_sf"/>
</dbReference>
<dbReference type="Proteomes" id="UP001147700">
    <property type="component" value="Unassembled WGS sequence"/>
</dbReference>
<evidence type="ECO:0000256" key="3">
    <source>
        <dbReference type="RuleBase" id="RU003476"/>
    </source>
</evidence>
<dbReference type="InterPro" id="IPR000086">
    <property type="entry name" value="NUDIX_hydrolase_dom"/>
</dbReference>
<feature type="domain" description="Nudix hydrolase" evidence="4">
    <location>
        <begin position="5"/>
        <end position="126"/>
    </location>
</feature>
<gene>
    <name evidence="5" type="ORF">OJ962_00285</name>
</gene>
<evidence type="ECO:0000313" key="5">
    <source>
        <dbReference type="EMBL" id="MDA0135915.1"/>
    </source>
</evidence>
<evidence type="ECO:0000259" key="4">
    <source>
        <dbReference type="PROSITE" id="PS51462"/>
    </source>
</evidence>
<evidence type="ECO:0000256" key="2">
    <source>
        <dbReference type="ARBA" id="ARBA00022801"/>
    </source>
</evidence>
<dbReference type="PANTHER" id="PTHR16099">
    <property type="entry name" value="8-OXO-DGTP DIPHOSPHATES NUDT15"/>
    <property type="match status" value="1"/>
</dbReference>